<dbReference type="InterPro" id="IPR036866">
    <property type="entry name" value="RibonucZ/Hydroxyglut_hydro"/>
</dbReference>
<dbReference type="Pfam" id="PF12706">
    <property type="entry name" value="Lactamase_B_2"/>
    <property type="match status" value="1"/>
</dbReference>
<accession>A0ABR0JYU3</accession>
<dbReference type="EMBL" id="JAVRRG010000164">
    <property type="protein sequence ID" value="KAK5079926.1"/>
    <property type="molecule type" value="Genomic_DNA"/>
</dbReference>
<keyword evidence="4" id="KW-1185">Reference proteome</keyword>
<sequence>MAKLSYITTKPLNLRNEQAAGQGPPAHHVGSPPTSFRNPWPSAQPIGFTKIFSTRFFRSADKNNLPVPADRKGLVEVQKPDWGVSAPNKLKATWIGHASFLVEASCLPGRSRGVRILLDPVFSERTSPVQWFGPKRYTPTPCTVDELPEVDVIVISHNHYDHCDSWTIQEVWRVSKERNRTPLIACALGNKPFFTTLLPDLPPDDIIELDWWHGVRLEIEDIGSAELICTPAQHTSARGPSDKDKTLWCSWIIREANAEGAAAKSLFFAGDTGYRHVNSAKPTAEEQESMPRCPAFKEIGDTYGPFDLALLPIGLYSPRDFMSSVHCAPEDSVCIHKDIRSKKSIGMHYGTVRGGISAQYEDVIEPPARWRTKGEEMGLRWKEDFGVCDVGETVLV</sequence>
<dbReference type="SUPFAM" id="SSF56281">
    <property type="entry name" value="Metallo-hydrolase/oxidoreductase"/>
    <property type="match status" value="1"/>
</dbReference>
<dbReference type="Proteomes" id="UP001345013">
    <property type="component" value="Unassembled WGS sequence"/>
</dbReference>
<evidence type="ECO:0000259" key="2">
    <source>
        <dbReference type="Pfam" id="PF12706"/>
    </source>
</evidence>
<gene>
    <name evidence="3" type="ORF">LTR24_008816</name>
</gene>
<evidence type="ECO:0000313" key="4">
    <source>
        <dbReference type="Proteomes" id="UP001345013"/>
    </source>
</evidence>
<reference evidence="3 4" key="1">
    <citation type="submission" date="2023-08" db="EMBL/GenBank/DDBJ databases">
        <title>Black Yeasts Isolated from many extreme environments.</title>
        <authorList>
            <person name="Coleine C."/>
            <person name="Stajich J.E."/>
            <person name="Selbmann L."/>
        </authorList>
    </citation>
    <scope>NUCLEOTIDE SEQUENCE [LARGE SCALE GENOMIC DNA]</scope>
    <source>
        <strain evidence="3 4">CCFEE 5885</strain>
    </source>
</reference>
<name>A0ABR0JYU3_9EURO</name>
<comment type="caution">
    <text evidence="3">The sequence shown here is derived from an EMBL/GenBank/DDBJ whole genome shotgun (WGS) entry which is preliminary data.</text>
</comment>
<dbReference type="PANTHER" id="PTHR15032">
    <property type="entry name" value="N-ACYL-PHOSPHATIDYLETHANOLAMINE-HYDROLYZING PHOSPHOLIPASE D"/>
    <property type="match status" value="1"/>
</dbReference>
<evidence type="ECO:0000256" key="1">
    <source>
        <dbReference type="SAM" id="MobiDB-lite"/>
    </source>
</evidence>
<dbReference type="InterPro" id="IPR001279">
    <property type="entry name" value="Metallo-B-lactamas"/>
</dbReference>
<organism evidence="3 4">
    <name type="scientific">Lithohypha guttulata</name>
    <dbReference type="NCBI Taxonomy" id="1690604"/>
    <lineage>
        <taxon>Eukaryota</taxon>
        <taxon>Fungi</taxon>
        <taxon>Dikarya</taxon>
        <taxon>Ascomycota</taxon>
        <taxon>Pezizomycotina</taxon>
        <taxon>Eurotiomycetes</taxon>
        <taxon>Chaetothyriomycetidae</taxon>
        <taxon>Chaetothyriales</taxon>
        <taxon>Trichomeriaceae</taxon>
        <taxon>Lithohypha</taxon>
    </lineage>
</organism>
<feature type="domain" description="Metallo-beta-lactamase" evidence="2">
    <location>
        <begin position="115"/>
        <end position="349"/>
    </location>
</feature>
<feature type="region of interest" description="Disordered" evidence="1">
    <location>
        <begin position="13"/>
        <end position="40"/>
    </location>
</feature>
<dbReference type="Gene3D" id="3.60.15.10">
    <property type="entry name" value="Ribonuclease Z/Hydroxyacylglutathione hydrolase-like"/>
    <property type="match status" value="1"/>
</dbReference>
<evidence type="ECO:0000313" key="3">
    <source>
        <dbReference type="EMBL" id="KAK5079926.1"/>
    </source>
</evidence>
<dbReference type="PANTHER" id="PTHR15032:SF4">
    <property type="entry name" value="N-ACYL-PHOSPHATIDYLETHANOLAMINE-HYDROLYZING PHOSPHOLIPASE D"/>
    <property type="match status" value="1"/>
</dbReference>
<proteinExistence type="predicted"/>
<protein>
    <recommendedName>
        <fullName evidence="2">Metallo-beta-lactamase domain-containing protein</fullName>
    </recommendedName>
</protein>